<reference evidence="5 6" key="1">
    <citation type="submission" date="2016-05" db="EMBL/GenBank/DDBJ databases">
        <title>Complete genome sequence of two 2,5-diketo-D-glunonic acid producing strain Tatumella citrea.</title>
        <authorList>
            <person name="Duan C."/>
            <person name="Yang J."/>
            <person name="Yang S."/>
        </authorList>
    </citation>
    <scope>NUCLEOTIDE SEQUENCE [LARGE SCALE GENOMIC DNA]</scope>
    <source>
        <strain evidence="4 5">ATCC 39140</strain>
        <strain evidence="3 6">DSM 13699</strain>
    </source>
</reference>
<gene>
    <name evidence="3" type="ORF">A7K98_19045</name>
    <name evidence="4" type="ORF">A7K99_19030</name>
</gene>
<sequence>MNITVVGSGNVGSALVKQLSAAGHQVTLTARDLEKAAAVVKNYPGSRVAEAGKAADGAQLIILATPYDNAVAALISLGNLQGKVVVDVTNPLSADYMSLTVSGTTSAAEEIARALPGVTVVKAFNTLFAQVLSDGPQFADGQRATVFYAGDDNQAKQQVAALAEGLGFHTQDAGGLKNARYLEPLAGLNIYLGYGAGLGTQIAPTWISR</sequence>
<dbReference type="InterPro" id="IPR051267">
    <property type="entry name" value="STEAP_metalloreductase"/>
</dbReference>
<dbReference type="EMBL" id="CP015579">
    <property type="protein sequence ID" value="ARU96300.1"/>
    <property type="molecule type" value="Genomic_DNA"/>
</dbReference>
<accession>A0A1Y0LQL7</accession>
<evidence type="ECO:0000313" key="4">
    <source>
        <dbReference type="EMBL" id="ARV00332.1"/>
    </source>
</evidence>
<keyword evidence="1" id="KW-0560">Oxidoreductase</keyword>
<dbReference type="Proteomes" id="UP000195729">
    <property type="component" value="Chromosome"/>
</dbReference>
<feature type="domain" description="Pyrroline-5-carboxylate reductase catalytic N-terminal" evidence="2">
    <location>
        <begin position="3"/>
        <end position="91"/>
    </location>
</feature>
<dbReference type="GO" id="GO:0016491">
    <property type="term" value="F:oxidoreductase activity"/>
    <property type="evidence" value="ECO:0007669"/>
    <property type="project" value="UniProtKB-KW"/>
</dbReference>
<keyword evidence="5" id="KW-1185">Reference proteome</keyword>
<organism evidence="3 6">
    <name type="scientific">Tatumella citrea</name>
    <name type="common">Pantoea citrea</name>
    <dbReference type="NCBI Taxonomy" id="53336"/>
    <lineage>
        <taxon>Bacteria</taxon>
        <taxon>Pseudomonadati</taxon>
        <taxon>Pseudomonadota</taxon>
        <taxon>Gammaproteobacteria</taxon>
        <taxon>Enterobacterales</taxon>
        <taxon>Erwiniaceae</taxon>
        <taxon>Tatumella</taxon>
    </lineage>
</organism>
<dbReference type="Pfam" id="PF03807">
    <property type="entry name" value="F420_oxidored"/>
    <property type="match status" value="1"/>
</dbReference>
<dbReference type="AlphaFoldDB" id="A0A1Y0LQL7"/>
<dbReference type="RefSeq" id="WP_232461566.1">
    <property type="nucleotide sequence ID" value="NZ_CP015579.1"/>
</dbReference>
<dbReference type="SUPFAM" id="SSF51735">
    <property type="entry name" value="NAD(P)-binding Rossmann-fold domains"/>
    <property type="match status" value="1"/>
</dbReference>
<dbReference type="PANTHER" id="PTHR14239:SF10">
    <property type="entry name" value="REDUCTASE"/>
    <property type="match status" value="1"/>
</dbReference>
<dbReference type="EMBL" id="CP015581">
    <property type="protein sequence ID" value="ARV00332.1"/>
    <property type="molecule type" value="Genomic_DNA"/>
</dbReference>
<evidence type="ECO:0000313" key="6">
    <source>
        <dbReference type="Proteomes" id="UP000195814"/>
    </source>
</evidence>
<dbReference type="Gene3D" id="3.40.50.720">
    <property type="entry name" value="NAD(P)-binding Rossmann-like Domain"/>
    <property type="match status" value="1"/>
</dbReference>
<dbReference type="PANTHER" id="PTHR14239">
    <property type="entry name" value="DUDULIN-RELATED"/>
    <property type="match status" value="1"/>
</dbReference>
<evidence type="ECO:0000313" key="5">
    <source>
        <dbReference type="Proteomes" id="UP000195729"/>
    </source>
</evidence>
<name>A0A1Y0LQL7_TATCI</name>
<evidence type="ECO:0000313" key="3">
    <source>
        <dbReference type="EMBL" id="ARU96300.1"/>
    </source>
</evidence>
<proteinExistence type="predicted"/>
<dbReference type="Proteomes" id="UP000195814">
    <property type="component" value="Chromosome"/>
</dbReference>
<evidence type="ECO:0000256" key="1">
    <source>
        <dbReference type="ARBA" id="ARBA00023002"/>
    </source>
</evidence>
<dbReference type="InterPro" id="IPR028939">
    <property type="entry name" value="P5C_Rdtase_cat_N"/>
</dbReference>
<dbReference type="KEGG" id="tci:A7K98_19045"/>
<protein>
    <submittedName>
        <fullName evidence="3">NADPH-dependent F420 reductase</fullName>
    </submittedName>
</protein>
<dbReference type="InterPro" id="IPR036291">
    <property type="entry name" value="NAD(P)-bd_dom_sf"/>
</dbReference>
<evidence type="ECO:0000259" key="2">
    <source>
        <dbReference type="Pfam" id="PF03807"/>
    </source>
</evidence>